<organism evidence="1 2">
    <name type="scientific">Paraburkholderia caffeinilytica</name>
    <dbReference type="NCBI Taxonomy" id="1761016"/>
    <lineage>
        <taxon>Bacteria</taxon>
        <taxon>Pseudomonadati</taxon>
        <taxon>Pseudomonadota</taxon>
        <taxon>Betaproteobacteria</taxon>
        <taxon>Burkholderiales</taxon>
        <taxon>Burkholderiaceae</taxon>
        <taxon>Paraburkholderia</taxon>
    </lineage>
</organism>
<evidence type="ECO:0000313" key="1">
    <source>
        <dbReference type="EMBL" id="GGC18954.1"/>
    </source>
</evidence>
<protein>
    <submittedName>
        <fullName evidence="1">Uncharacterized protein</fullName>
    </submittedName>
</protein>
<accession>A0ABQ1L5Z1</accession>
<reference evidence="2" key="1">
    <citation type="journal article" date="2019" name="Int. J. Syst. Evol. Microbiol.">
        <title>The Global Catalogue of Microorganisms (GCM) 10K type strain sequencing project: providing services to taxonomists for standard genome sequencing and annotation.</title>
        <authorList>
            <consortium name="The Broad Institute Genomics Platform"/>
            <consortium name="The Broad Institute Genome Sequencing Center for Infectious Disease"/>
            <person name="Wu L."/>
            <person name="Ma J."/>
        </authorList>
    </citation>
    <scope>NUCLEOTIDE SEQUENCE [LARGE SCALE GENOMIC DNA]</scope>
    <source>
        <strain evidence="2">CGMCC 1.15103</strain>
    </source>
</reference>
<proteinExistence type="predicted"/>
<dbReference type="EMBL" id="BMHL01000001">
    <property type="protein sequence ID" value="GGC18954.1"/>
    <property type="molecule type" value="Genomic_DNA"/>
</dbReference>
<gene>
    <name evidence="1" type="ORF">GCM10011400_01560</name>
</gene>
<keyword evidence="2" id="KW-1185">Reference proteome</keyword>
<name>A0ABQ1L5Z1_9BURK</name>
<evidence type="ECO:0000313" key="2">
    <source>
        <dbReference type="Proteomes" id="UP000602004"/>
    </source>
</evidence>
<sequence>MRHRERRRQRERIAELFDGFVDLAERLQRVAEVQLQRGIFRAQVHRAPHELGGFGVLALLVAQNAQQVQRIDVRGIAVERRAVAAFGVVEAAVTMRRESAVKYLFHDGGMAFG</sequence>
<dbReference type="Proteomes" id="UP000602004">
    <property type="component" value="Unassembled WGS sequence"/>
</dbReference>
<comment type="caution">
    <text evidence="1">The sequence shown here is derived from an EMBL/GenBank/DDBJ whole genome shotgun (WGS) entry which is preliminary data.</text>
</comment>